<dbReference type="Proteomes" id="UP001144347">
    <property type="component" value="Unassembled WGS sequence"/>
</dbReference>
<protein>
    <recommendedName>
        <fullName evidence="5">THUMP-like domain-containing protein</fullName>
    </recommendedName>
</protein>
<dbReference type="RefSeq" id="WP_269427108.1">
    <property type="nucleotide sequence ID" value="NZ_JAPWGM010000002.1"/>
</dbReference>
<feature type="domain" description="PG-1098 ferredoxin-like" evidence="2">
    <location>
        <begin position="279"/>
        <end position="322"/>
    </location>
</feature>
<dbReference type="Pfam" id="PF22013">
    <property type="entry name" value="PG_1098_Fer"/>
    <property type="match status" value="1"/>
</dbReference>
<dbReference type="CDD" id="cd02440">
    <property type="entry name" value="AdoMet_MTases"/>
    <property type="match status" value="1"/>
</dbReference>
<accession>A0ABT4L7Z3</accession>
<evidence type="ECO:0000259" key="1">
    <source>
        <dbReference type="Pfam" id="PF18096"/>
    </source>
</evidence>
<reference evidence="3" key="1">
    <citation type="submission" date="2022-12" db="EMBL/GenBank/DDBJ databases">
        <title>Genome sequence of HCMS5-2.</title>
        <authorList>
            <person name="Woo H."/>
        </authorList>
    </citation>
    <scope>NUCLEOTIDE SEQUENCE</scope>
    <source>
        <strain evidence="3">HCMS5-2</strain>
    </source>
</reference>
<comment type="caution">
    <text evidence="3">The sequence shown here is derived from an EMBL/GenBank/DDBJ whole genome shotgun (WGS) entry which is preliminary data.</text>
</comment>
<dbReference type="Gene3D" id="1.10.10.1110">
    <property type="entry name" value="Methyltransferase PG1098, N-terminal domain"/>
    <property type="match status" value="1"/>
</dbReference>
<dbReference type="Pfam" id="PF18096">
    <property type="entry name" value="Thump_like"/>
    <property type="match status" value="1"/>
</dbReference>
<dbReference type="SUPFAM" id="SSF53335">
    <property type="entry name" value="S-adenosyl-L-methionine-dependent methyltransferases"/>
    <property type="match status" value="1"/>
</dbReference>
<evidence type="ECO:0008006" key="5">
    <source>
        <dbReference type="Google" id="ProtNLM"/>
    </source>
</evidence>
<dbReference type="InterPro" id="IPR029063">
    <property type="entry name" value="SAM-dependent_MTases_sf"/>
</dbReference>
<organism evidence="3 4">
    <name type="scientific">Pedobacter punctiformis</name>
    <dbReference type="NCBI Taxonomy" id="3004097"/>
    <lineage>
        <taxon>Bacteria</taxon>
        <taxon>Pseudomonadati</taxon>
        <taxon>Bacteroidota</taxon>
        <taxon>Sphingobacteriia</taxon>
        <taxon>Sphingobacteriales</taxon>
        <taxon>Sphingobacteriaceae</taxon>
        <taxon>Pedobacter</taxon>
    </lineage>
</organism>
<keyword evidence="4" id="KW-1185">Reference proteome</keyword>
<sequence>MNKNILDKAVQNYINENLNSNVNQIALSKSLFENVTSAELAGQIIAKKKSEKKLPTWFKTANIYYPPALSIEQTSSEITAQYKSKLAKSNLLIDLTGGFGVDSFYFSKEVKEVIHCEINADLSEIAAHNAQAMSVENITFKALNGLDFIKDTNLNFDTIYIDPARRAEKGKVFMLRDCTPDVIANLDLILSKCKRLIIKTAPLLDLTAGLKELGKVSEIYIVSLKNECKEILWVIDQNFTGETKITASTLNETIKSFSFLPSETEVKIDFTKEMITGNYLYEPDAALLKSGAFNLIAKRYQLTKLHPQTQLYTAPIYKAEFPGRIFKIEEILLSSHLKKQHNLAGNVIVRNYPAKPEDLVKKYKIKSDKDQFLIFTKTANGENIILQTKIMQYY</sequence>
<evidence type="ECO:0000259" key="2">
    <source>
        <dbReference type="Pfam" id="PF22013"/>
    </source>
</evidence>
<evidence type="ECO:0000313" key="3">
    <source>
        <dbReference type="EMBL" id="MCZ4244043.1"/>
    </source>
</evidence>
<gene>
    <name evidence="3" type="ORF">O0955_08495</name>
</gene>
<feature type="domain" description="THUMP-like" evidence="1">
    <location>
        <begin position="323"/>
        <end position="385"/>
    </location>
</feature>
<dbReference type="InterPro" id="IPR054168">
    <property type="entry name" value="PG_1098_Fer"/>
</dbReference>
<dbReference type="EMBL" id="JAPWGM010000002">
    <property type="protein sequence ID" value="MCZ4244043.1"/>
    <property type="molecule type" value="Genomic_DNA"/>
</dbReference>
<proteinExistence type="predicted"/>
<dbReference type="Gene3D" id="3.40.50.150">
    <property type="entry name" value="Vaccinia Virus protein VP39"/>
    <property type="match status" value="1"/>
</dbReference>
<name>A0ABT4L7Z3_9SPHI</name>
<dbReference type="InterPro" id="IPR041497">
    <property type="entry name" value="Thump-like"/>
</dbReference>
<evidence type="ECO:0000313" key="4">
    <source>
        <dbReference type="Proteomes" id="UP001144347"/>
    </source>
</evidence>